<gene>
    <name evidence="3" type="ORF">LWI28_008371</name>
</gene>
<evidence type="ECO:0000256" key="2">
    <source>
        <dbReference type="SAM" id="Phobius"/>
    </source>
</evidence>
<feature type="compositionally biased region" description="Gly residues" evidence="1">
    <location>
        <begin position="1"/>
        <end position="13"/>
    </location>
</feature>
<proteinExistence type="predicted"/>
<evidence type="ECO:0000313" key="4">
    <source>
        <dbReference type="Proteomes" id="UP001064489"/>
    </source>
</evidence>
<keyword evidence="2" id="KW-1133">Transmembrane helix</keyword>
<reference evidence="3" key="1">
    <citation type="journal article" date="2022" name="Plant J.">
        <title>Strategies of tolerance reflected in two North American maple genomes.</title>
        <authorList>
            <person name="McEvoy S.L."/>
            <person name="Sezen U.U."/>
            <person name="Trouern-Trend A."/>
            <person name="McMahon S.M."/>
            <person name="Schaberg P.G."/>
            <person name="Yang J."/>
            <person name="Wegrzyn J.L."/>
            <person name="Swenson N.G."/>
        </authorList>
    </citation>
    <scope>NUCLEOTIDE SEQUENCE</scope>
    <source>
        <strain evidence="3">91603</strain>
    </source>
</reference>
<evidence type="ECO:0000256" key="1">
    <source>
        <dbReference type="SAM" id="MobiDB-lite"/>
    </source>
</evidence>
<accession>A0AAD5J7D0</accession>
<name>A0AAD5J7D0_ACENE</name>
<organism evidence="3 4">
    <name type="scientific">Acer negundo</name>
    <name type="common">Box elder</name>
    <dbReference type="NCBI Taxonomy" id="4023"/>
    <lineage>
        <taxon>Eukaryota</taxon>
        <taxon>Viridiplantae</taxon>
        <taxon>Streptophyta</taxon>
        <taxon>Embryophyta</taxon>
        <taxon>Tracheophyta</taxon>
        <taxon>Spermatophyta</taxon>
        <taxon>Magnoliopsida</taxon>
        <taxon>eudicotyledons</taxon>
        <taxon>Gunneridae</taxon>
        <taxon>Pentapetalae</taxon>
        <taxon>rosids</taxon>
        <taxon>malvids</taxon>
        <taxon>Sapindales</taxon>
        <taxon>Sapindaceae</taxon>
        <taxon>Hippocastanoideae</taxon>
        <taxon>Acereae</taxon>
        <taxon>Acer</taxon>
    </lineage>
</organism>
<keyword evidence="4" id="KW-1185">Reference proteome</keyword>
<keyword evidence="2" id="KW-0812">Transmembrane</keyword>
<comment type="caution">
    <text evidence="3">The sequence shown here is derived from an EMBL/GenBank/DDBJ whole genome shotgun (WGS) entry which is preliminary data.</text>
</comment>
<dbReference type="AlphaFoldDB" id="A0AAD5J7D0"/>
<protein>
    <submittedName>
        <fullName evidence="3">Uncharacterized protein</fullName>
    </submittedName>
</protein>
<dbReference type="EMBL" id="JAJSOW010000076">
    <property type="protein sequence ID" value="KAI9188512.1"/>
    <property type="molecule type" value="Genomic_DNA"/>
</dbReference>
<reference evidence="3" key="2">
    <citation type="submission" date="2023-02" db="EMBL/GenBank/DDBJ databases">
        <authorList>
            <person name="Swenson N.G."/>
            <person name="Wegrzyn J.L."/>
            <person name="Mcevoy S.L."/>
        </authorList>
    </citation>
    <scope>NUCLEOTIDE SEQUENCE</scope>
    <source>
        <strain evidence="3">91603</strain>
        <tissue evidence="3">Leaf</tissue>
    </source>
</reference>
<feature type="region of interest" description="Disordered" evidence="1">
    <location>
        <begin position="1"/>
        <end position="31"/>
    </location>
</feature>
<sequence>MTRGRLPGGGGSSVVGKRETRLYEPEERLHRPHVRVQKRADVNDQNDQSKTNKELNKCFATTVAGENSLMVERSLAKAEVEGSSPSFRSWLRRLVVTSYLSGGLLLLVTFFACGTYSLKMACMWSRMLSISIVGALSAYPSFMPPYRLVPLDLRKESYFVPLASKSRENRGPGIAGPSKYGDYCFHCSTIECKSRSLNCRGAALRKGIPTSISIRAKVRIKLFVSLRSCRIFKRVGRLVSPGKPLLSGLHQVIECPTIRMRMGQGEVRDETLVDLRQSGASGGMAAVLCRHFGFPTDFALGVNHPDLESASRSSTRGPNSFSR</sequence>
<keyword evidence="2" id="KW-0472">Membrane</keyword>
<feature type="transmembrane region" description="Helical" evidence="2">
    <location>
        <begin position="94"/>
        <end position="117"/>
    </location>
</feature>
<evidence type="ECO:0000313" key="3">
    <source>
        <dbReference type="EMBL" id="KAI9188512.1"/>
    </source>
</evidence>
<feature type="compositionally biased region" description="Basic and acidic residues" evidence="1">
    <location>
        <begin position="16"/>
        <end position="29"/>
    </location>
</feature>
<dbReference type="Proteomes" id="UP001064489">
    <property type="component" value="Unassembled WGS sequence"/>
</dbReference>